<comment type="caution">
    <text evidence="12">The sequence shown here is derived from an EMBL/GenBank/DDBJ whole genome shotgun (WGS) entry which is preliminary data.</text>
</comment>
<dbReference type="Gene3D" id="3.30.1150.10">
    <property type="match status" value="1"/>
</dbReference>
<dbReference type="PANTHER" id="PTHR33446:SF2">
    <property type="entry name" value="PROTEIN TONB"/>
    <property type="match status" value="1"/>
</dbReference>
<keyword evidence="3" id="KW-0813">Transport</keyword>
<dbReference type="GO" id="GO:0015031">
    <property type="term" value="P:protein transport"/>
    <property type="evidence" value="ECO:0007669"/>
    <property type="project" value="UniProtKB-KW"/>
</dbReference>
<dbReference type="EMBL" id="RXOF01000001">
    <property type="protein sequence ID" value="RTQ53530.1"/>
    <property type="molecule type" value="Genomic_DNA"/>
</dbReference>
<feature type="transmembrane region" description="Helical" evidence="10">
    <location>
        <begin position="53"/>
        <end position="75"/>
    </location>
</feature>
<gene>
    <name evidence="12" type="ORF">EJV47_01970</name>
</gene>
<dbReference type="Proteomes" id="UP000282184">
    <property type="component" value="Unassembled WGS sequence"/>
</dbReference>
<evidence type="ECO:0000256" key="1">
    <source>
        <dbReference type="ARBA" id="ARBA00004383"/>
    </source>
</evidence>
<evidence type="ECO:0000256" key="7">
    <source>
        <dbReference type="ARBA" id="ARBA00022927"/>
    </source>
</evidence>
<dbReference type="InterPro" id="IPR037682">
    <property type="entry name" value="TonB_C"/>
</dbReference>
<keyword evidence="6 10" id="KW-0812">Transmembrane</keyword>
<keyword evidence="8 10" id="KW-1133">Transmembrane helix</keyword>
<dbReference type="PRINTS" id="PR01374">
    <property type="entry name" value="TONBPROTEIN"/>
</dbReference>
<dbReference type="PANTHER" id="PTHR33446">
    <property type="entry name" value="PROTEIN TONB-RELATED"/>
    <property type="match status" value="1"/>
</dbReference>
<reference evidence="12 13" key="1">
    <citation type="submission" date="2018-12" db="EMBL/GenBank/DDBJ databases">
        <title>Hymenobacter gummosus sp. nov., isolated from a spring.</title>
        <authorList>
            <person name="Nie L."/>
        </authorList>
    </citation>
    <scope>NUCLEOTIDE SEQUENCE [LARGE SCALE GENOMIC DNA]</scope>
    <source>
        <strain evidence="12 13">KCTC 52166</strain>
    </source>
</reference>
<dbReference type="PROSITE" id="PS52015">
    <property type="entry name" value="TONB_CTD"/>
    <property type="match status" value="1"/>
</dbReference>
<dbReference type="SUPFAM" id="SSF74653">
    <property type="entry name" value="TolA/TonB C-terminal domain"/>
    <property type="match status" value="1"/>
</dbReference>
<dbReference type="GO" id="GO:0031992">
    <property type="term" value="F:energy transducer activity"/>
    <property type="evidence" value="ECO:0007669"/>
    <property type="project" value="InterPro"/>
</dbReference>
<evidence type="ECO:0000256" key="5">
    <source>
        <dbReference type="ARBA" id="ARBA00022519"/>
    </source>
</evidence>
<protein>
    <submittedName>
        <fullName evidence="12">Energy transducer TonB</fullName>
    </submittedName>
</protein>
<feature type="domain" description="TonB C-terminal" evidence="11">
    <location>
        <begin position="200"/>
        <end position="290"/>
    </location>
</feature>
<evidence type="ECO:0000256" key="2">
    <source>
        <dbReference type="ARBA" id="ARBA00006555"/>
    </source>
</evidence>
<evidence type="ECO:0000256" key="8">
    <source>
        <dbReference type="ARBA" id="ARBA00022989"/>
    </source>
</evidence>
<accession>A0A431U8C7</accession>
<evidence type="ECO:0000313" key="12">
    <source>
        <dbReference type="EMBL" id="RTQ53530.1"/>
    </source>
</evidence>
<dbReference type="InterPro" id="IPR006260">
    <property type="entry name" value="TonB/TolA_C"/>
</dbReference>
<dbReference type="GO" id="GO:0098797">
    <property type="term" value="C:plasma membrane protein complex"/>
    <property type="evidence" value="ECO:0007669"/>
    <property type="project" value="TreeGrafter"/>
</dbReference>
<evidence type="ECO:0000259" key="11">
    <source>
        <dbReference type="PROSITE" id="PS52015"/>
    </source>
</evidence>
<dbReference type="InterPro" id="IPR051045">
    <property type="entry name" value="TonB-dependent_transducer"/>
</dbReference>
<organism evidence="12 13">
    <name type="scientific">Hymenobacter gummosus</name>
    <dbReference type="NCBI Taxonomy" id="1776032"/>
    <lineage>
        <taxon>Bacteria</taxon>
        <taxon>Pseudomonadati</taxon>
        <taxon>Bacteroidota</taxon>
        <taxon>Cytophagia</taxon>
        <taxon>Cytophagales</taxon>
        <taxon>Hymenobacteraceae</taxon>
        <taxon>Hymenobacter</taxon>
    </lineage>
</organism>
<dbReference type="AlphaFoldDB" id="A0A431U8C7"/>
<comment type="subcellular location">
    <subcellularLocation>
        <location evidence="1">Cell inner membrane</location>
        <topology evidence="1">Single-pass membrane protein</topology>
        <orientation evidence="1">Periplasmic side</orientation>
    </subcellularLocation>
</comment>
<comment type="similarity">
    <text evidence="2">Belongs to the TonB family.</text>
</comment>
<name>A0A431U8C7_9BACT</name>
<evidence type="ECO:0000256" key="3">
    <source>
        <dbReference type="ARBA" id="ARBA00022448"/>
    </source>
</evidence>
<evidence type="ECO:0000256" key="9">
    <source>
        <dbReference type="ARBA" id="ARBA00023136"/>
    </source>
</evidence>
<keyword evidence="9 10" id="KW-0472">Membrane</keyword>
<dbReference type="OrthoDB" id="1039448at2"/>
<evidence type="ECO:0000256" key="4">
    <source>
        <dbReference type="ARBA" id="ARBA00022475"/>
    </source>
</evidence>
<dbReference type="InterPro" id="IPR003538">
    <property type="entry name" value="TonB"/>
</dbReference>
<sequence>MKYAPSFTSIHTLTMTPLQLRPSSLDEIIFEGRNKAYGAFDLRQHYNVHLRRALALALMLFALLAASPMISRLLWPAKPIAPPVIYDPTIEPQIIDAKPIKPVKPEEIAQPKTEIKNPPMQALPTKVKPDELVQDKPVTVTPPDVMFGPVDMPGDSGAVPNDGRVTKPGVGAPGGTGTETATPAKPEVFVYAEKMPEFEGGAEAMLKFLRKNMRYPAMALRSQVEGKVFVAFTVSSTGDIVDVQVLKGLGYGTDEEALRVVKLMPRWQPGAQNGRNVAVRYTLPITFTVK</sequence>
<keyword evidence="7" id="KW-0653">Protein transport</keyword>
<dbReference type="GO" id="GO:0030288">
    <property type="term" value="C:outer membrane-bounded periplasmic space"/>
    <property type="evidence" value="ECO:0007669"/>
    <property type="project" value="InterPro"/>
</dbReference>
<dbReference type="Pfam" id="PF03544">
    <property type="entry name" value="TonB_C"/>
    <property type="match status" value="1"/>
</dbReference>
<keyword evidence="4" id="KW-1003">Cell membrane</keyword>
<dbReference type="GO" id="GO:0015891">
    <property type="term" value="P:siderophore transport"/>
    <property type="evidence" value="ECO:0007669"/>
    <property type="project" value="InterPro"/>
</dbReference>
<dbReference type="GO" id="GO:0055085">
    <property type="term" value="P:transmembrane transport"/>
    <property type="evidence" value="ECO:0007669"/>
    <property type="project" value="InterPro"/>
</dbReference>
<evidence type="ECO:0000256" key="6">
    <source>
        <dbReference type="ARBA" id="ARBA00022692"/>
    </source>
</evidence>
<dbReference type="NCBIfam" id="TIGR01352">
    <property type="entry name" value="tonB_Cterm"/>
    <property type="match status" value="1"/>
</dbReference>
<proteinExistence type="inferred from homology"/>
<keyword evidence="13" id="KW-1185">Reference proteome</keyword>
<evidence type="ECO:0000256" key="10">
    <source>
        <dbReference type="SAM" id="Phobius"/>
    </source>
</evidence>
<evidence type="ECO:0000313" key="13">
    <source>
        <dbReference type="Proteomes" id="UP000282184"/>
    </source>
</evidence>
<keyword evidence="5" id="KW-0997">Cell inner membrane</keyword>